<evidence type="ECO:0000313" key="2">
    <source>
        <dbReference type="EMBL" id="SDM66422.1"/>
    </source>
</evidence>
<dbReference type="Pfam" id="PF00403">
    <property type="entry name" value="HMA"/>
    <property type="match status" value="1"/>
</dbReference>
<proteinExistence type="predicted"/>
<dbReference type="STRING" id="258515.SAMN05192585_10335"/>
<dbReference type="Gene3D" id="3.30.70.100">
    <property type="match status" value="1"/>
</dbReference>
<dbReference type="OrthoDB" id="1857402at2"/>
<accession>A0A1G9V2G9</accession>
<dbReference type="GO" id="GO:0046872">
    <property type="term" value="F:metal ion binding"/>
    <property type="evidence" value="ECO:0007669"/>
    <property type="project" value="InterPro"/>
</dbReference>
<organism evidence="2 3">
    <name type="scientific">Acetanaerobacterium elongatum</name>
    <dbReference type="NCBI Taxonomy" id="258515"/>
    <lineage>
        <taxon>Bacteria</taxon>
        <taxon>Bacillati</taxon>
        <taxon>Bacillota</taxon>
        <taxon>Clostridia</taxon>
        <taxon>Eubacteriales</taxon>
        <taxon>Oscillospiraceae</taxon>
        <taxon>Acetanaerobacterium</taxon>
    </lineage>
</organism>
<reference evidence="2 3" key="1">
    <citation type="submission" date="2016-10" db="EMBL/GenBank/DDBJ databases">
        <authorList>
            <person name="de Groot N.N."/>
        </authorList>
    </citation>
    <scope>NUCLEOTIDE SEQUENCE [LARGE SCALE GENOMIC DNA]</scope>
    <source>
        <strain evidence="2 3">CGMCC 1.5012</strain>
    </source>
</reference>
<dbReference type="RefSeq" id="WP_092637745.1">
    <property type="nucleotide sequence ID" value="NZ_FNID01000003.1"/>
</dbReference>
<dbReference type="Proteomes" id="UP000199182">
    <property type="component" value="Unassembled WGS sequence"/>
</dbReference>
<feature type="domain" description="HMA" evidence="1">
    <location>
        <begin position="4"/>
        <end position="70"/>
    </location>
</feature>
<dbReference type="AlphaFoldDB" id="A0A1G9V2G9"/>
<gene>
    <name evidence="2" type="ORF">SAMN05192585_10335</name>
</gene>
<dbReference type="SUPFAM" id="SSF55008">
    <property type="entry name" value="HMA, heavy metal-associated domain"/>
    <property type="match status" value="1"/>
</dbReference>
<dbReference type="EMBL" id="FNID01000003">
    <property type="protein sequence ID" value="SDM66422.1"/>
    <property type="molecule type" value="Genomic_DNA"/>
</dbReference>
<evidence type="ECO:0000259" key="1">
    <source>
        <dbReference type="PROSITE" id="PS50846"/>
    </source>
</evidence>
<name>A0A1G9V2G9_9FIRM</name>
<dbReference type="CDD" id="cd00371">
    <property type="entry name" value="HMA"/>
    <property type="match status" value="1"/>
</dbReference>
<dbReference type="InterPro" id="IPR036163">
    <property type="entry name" value="HMA_dom_sf"/>
</dbReference>
<protein>
    <submittedName>
        <fullName evidence="2">Copper chaperone CopZ</fullName>
    </submittedName>
</protein>
<keyword evidence="3" id="KW-1185">Reference proteome</keyword>
<dbReference type="InterPro" id="IPR006121">
    <property type="entry name" value="HMA_dom"/>
</dbReference>
<evidence type="ECO:0000313" key="3">
    <source>
        <dbReference type="Proteomes" id="UP000199182"/>
    </source>
</evidence>
<dbReference type="PROSITE" id="PS50846">
    <property type="entry name" value="HMA_2"/>
    <property type="match status" value="1"/>
</dbReference>
<sequence>MPKESAYFTIAEMAGKADVKRIKNGINTIPGVNSVSVNAHDGRIAVDFDNSGVSHERIEQRLLSLGYHINNQSGEEHIM</sequence>